<dbReference type="Pfam" id="PF01098">
    <property type="entry name" value="FTSW_RODA_SPOVE"/>
    <property type="match status" value="1"/>
</dbReference>
<dbReference type="GO" id="GO:0051301">
    <property type="term" value="P:cell division"/>
    <property type="evidence" value="ECO:0007669"/>
    <property type="project" value="InterPro"/>
</dbReference>
<gene>
    <name evidence="7" type="ORF">EL26_07310</name>
</gene>
<dbReference type="GO" id="GO:0008360">
    <property type="term" value="P:regulation of cell shape"/>
    <property type="evidence" value="ECO:0007669"/>
    <property type="project" value="UniProtKB-KW"/>
</dbReference>
<feature type="transmembrane region" description="Helical" evidence="6">
    <location>
        <begin position="147"/>
        <end position="163"/>
    </location>
</feature>
<feature type="transmembrane region" description="Helical" evidence="6">
    <location>
        <begin position="298"/>
        <end position="317"/>
    </location>
</feature>
<keyword evidence="4 6" id="KW-1133">Transmembrane helix</keyword>
<evidence type="ECO:0000313" key="8">
    <source>
        <dbReference type="Proteomes" id="UP000027931"/>
    </source>
</evidence>
<dbReference type="InterPro" id="IPR001182">
    <property type="entry name" value="FtsW/RodA"/>
</dbReference>
<dbReference type="Proteomes" id="UP000027931">
    <property type="component" value="Unassembled WGS sequence"/>
</dbReference>
<dbReference type="GO" id="GO:0015648">
    <property type="term" value="F:lipid-linked peptidoglycan transporter activity"/>
    <property type="evidence" value="ECO:0007669"/>
    <property type="project" value="TreeGrafter"/>
</dbReference>
<name>A0A074LS87_9BACL</name>
<organism evidence="7 8">
    <name type="scientific">Tumebacillus flagellatus</name>
    <dbReference type="NCBI Taxonomy" id="1157490"/>
    <lineage>
        <taxon>Bacteria</taxon>
        <taxon>Bacillati</taxon>
        <taxon>Bacillota</taxon>
        <taxon>Bacilli</taxon>
        <taxon>Bacillales</taxon>
        <taxon>Alicyclobacillaceae</taxon>
        <taxon>Tumebacillus</taxon>
    </lineage>
</organism>
<dbReference type="GO" id="GO:0005886">
    <property type="term" value="C:plasma membrane"/>
    <property type="evidence" value="ECO:0007669"/>
    <property type="project" value="TreeGrafter"/>
</dbReference>
<keyword evidence="5 6" id="KW-0472">Membrane</keyword>
<evidence type="ECO:0000256" key="2">
    <source>
        <dbReference type="ARBA" id="ARBA00022692"/>
    </source>
</evidence>
<dbReference type="PANTHER" id="PTHR30474:SF1">
    <property type="entry name" value="PEPTIDOGLYCAN GLYCOSYLTRANSFERASE MRDB"/>
    <property type="match status" value="1"/>
</dbReference>
<sequence length="395" mass="43653">MYPTNFTRRWKHVDYALIAVVLMICSVSLYTISSATHAFEPGHSMTFVYKQLGAIVVGLLAMIGIARLNLRSLLANIEWAYWFNIVLLIAVFFTPEVNGAHAWIALPGGFAIEPSEYFKIIFVLMIVKFLTPEEMIDLERLSAQKRYARLAAYGAIGLFLILIEPELGQTMMILSAVGSVLFVHLPRKAFLYLFGTLLGFCIVFYSAAFLLPDQTLHALDTLKQKGVLKEHQYGRFETFIHPEDSLAGDGFQVYQAKVAIGSGQLIGKGLFHGSQTQGDWVPEQQTDFIYSVIGEETGFVGSSLVVTLYLLLAYRIVSVGLHATSRSGMYLCTMIAGMFTCQVFENIGMSLQLVPMTGVTLPFISYGGSSLLTNFILIGLVLNIRGQRAGLSFSS</sequence>
<evidence type="ECO:0000256" key="6">
    <source>
        <dbReference type="SAM" id="Phobius"/>
    </source>
</evidence>
<evidence type="ECO:0000313" key="7">
    <source>
        <dbReference type="EMBL" id="KEO83984.1"/>
    </source>
</evidence>
<feature type="transmembrane region" description="Helical" evidence="6">
    <location>
        <begin position="329"/>
        <end position="351"/>
    </location>
</feature>
<reference evidence="7 8" key="1">
    <citation type="journal article" date="2013" name="Int. J. Syst. Evol. Microbiol.">
        <title>Tumebacillus flagellatus sp. nov., an alpha-amylase/pullulanase-producing bacterium isolated from cassava wastewater.</title>
        <authorList>
            <person name="Wang Q."/>
            <person name="Xie N."/>
            <person name="Qin Y."/>
            <person name="Shen N."/>
            <person name="Zhu J."/>
            <person name="Mi H."/>
            <person name="Huang R."/>
        </authorList>
    </citation>
    <scope>NUCLEOTIDE SEQUENCE [LARGE SCALE GENOMIC DNA]</scope>
    <source>
        <strain evidence="7 8">GST4</strain>
    </source>
</reference>
<feature type="transmembrane region" description="Helical" evidence="6">
    <location>
        <begin position="169"/>
        <end position="185"/>
    </location>
</feature>
<keyword evidence="8" id="KW-1185">Reference proteome</keyword>
<comment type="subcellular location">
    <subcellularLocation>
        <location evidence="1">Membrane</location>
        <topology evidence="1">Multi-pass membrane protein</topology>
    </subcellularLocation>
</comment>
<dbReference type="RefSeq" id="WP_052036093.1">
    <property type="nucleotide sequence ID" value="NZ_JMIR01000007.1"/>
</dbReference>
<dbReference type="EMBL" id="JMIR01000007">
    <property type="protein sequence ID" value="KEO83984.1"/>
    <property type="molecule type" value="Genomic_DNA"/>
</dbReference>
<feature type="transmembrane region" description="Helical" evidence="6">
    <location>
        <begin position="190"/>
        <end position="211"/>
    </location>
</feature>
<protein>
    <recommendedName>
        <fullName evidence="9">Rod shape-determining protein RodA</fullName>
    </recommendedName>
</protein>
<dbReference type="OrthoDB" id="9768187at2"/>
<evidence type="ECO:0000256" key="5">
    <source>
        <dbReference type="ARBA" id="ARBA00023136"/>
    </source>
</evidence>
<keyword evidence="2 6" id="KW-0812">Transmembrane</keyword>
<dbReference type="PANTHER" id="PTHR30474">
    <property type="entry name" value="CELL CYCLE PROTEIN"/>
    <property type="match status" value="1"/>
</dbReference>
<feature type="transmembrane region" description="Helical" evidence="6">
    <location>
        <begin position="52"/>
        <end position="70"/>
    </location>
</feature>
<dbReference type="GO" id="GO:0032153">
    <property type="term" value="C:cell division site"/>
    <property type="evidence" value="ECO:0007669"/>
    <property type="project" value="TreeGrafter"/>
</dbReference>
<comment type="caution">
    <text evidence="7">The sequence shown here is derived from an EMBL/GenBank/DDBJ whole genome shotgun (WGS) entry which is preliminary data.</text>
</comment>
<dbReference type="eggNOG" id="COG0772">
    <property type="taxonomic scope" value="Bacteria"/>
</dbReference>
<keyword evidence="3" id="KW-0133">Cell shape</keyword>
<proteinExistence type="predicted"/>
<dbReference type="AlphaFoldDB" id="A0A074LS87"/>
<feature type="transmembrane region" description="Helical" evidence="6">
    <location>
        <begin position="363"/>
        <end position="384"/>
    </location>
</feature>
<evidence type="ECO:0000256" key="4">
    <source>
        <dbReference type="ARBA" id="ARBA00022989"/>
    </source>
</evidence>
<evidence type="ECO:0008006" key="9">
    <source>
        <dbReference type="Google" id="ProtNLM"/>
    </source>
</evidence>
<dbReference type="STRING" id="1157490.EL26_07310"/>
<feature type="transmembrane region" description="Helical" evidence="6">
    <location>
        <begin position="12"/>
        <end position="32"/>
    </location>
</feature>
<feature type="transmembrane region" description="Helical" evidence="6">
    <location>
        <begin position="82"/>
        <end position="105"/>
    </location>
</feature>
<evidence type="ECO:0000256" key="3">
    <source>
        <dbReference type="ARBA" id="ARBA00022960"/>
    </source>
</evidence>
<evidence type="ECO:0000256" key="1">
    <source>
        <dbReference type="ARBA" id="ARBA00004141"/>
    </source>
</evidence>
<accession>A0A074LS87</accession>